<accession>F0WFA6</accession>
<dbReference type="Gene3D" id="3.60.10.10">
    <property type="entry name" value="Endonuclease/exonuclease/phosphatase"/>
    <property type="match status" value="1"/>
</dbReference>
<dbReference type="InterPro" id="IPR036691">
    <property type="entry name" value="Endo/exonu/phosph_ase_sf"/>
</dbReference>
<dbReference type="SUPFAM" id="SSF56219">
    <property type="entry name" value="DNase I-like"/>
    <property type="match status" value="1"/>
</dbReference>
<dbReference type="HOGENOM" id="CLU_1242962_0_0_1"/>
<dbReference type="EMBL" id="FR824126">
    <property type="protein sequence ID" value="CCA19888.1"/>
    <property type="molecule type" value="Genomic_DNA"/>
</dbReference>
<sequence>MERKTFFDQLPTGSFEANASHIVCGDLNTTLCPSIDCSSGVYRHEPSRLSCLEWLSNLGVIDAWRQHHPGKRVFTGPQPRKNRLDYIHLSESLFQSVYKDSSYVSLPHTGDHLAHIATFANPSQLQGRGYWKCPLLLFDYPIIREAIMEEADRILDKLRVSSHPGKDWEHWKWNIKHLLQQIQKKIRRQEEIDVVRAQKDLDNAASAFRLSNQVHDKKIYETAIRSYHERLQSSSKHI</sequence>
<reference evidence="1" key="1">
    <citation type="journal article" date="2011" name="PLoS Biol.">
        <title>Gene gain and loss during evolution of obligate parasitism in the white rust pathogen of Arabidopsis thaliana.</title>
        <authorList>
            <person name="Kemen E."/>
            <person name="Gardiner A."/>
            <person name="Schultz-Larsen T."/>
            <person name="Kemen A.C."/>
            <person name="Balmuth A.L."/>
            <person name="Robert-Seilaniantz A."/>
            <person name="Bailey K."/>
            <person name="Holub E."/>
            <person name="Studholme D.J."/>
            <person name="Maclean D."/>
            <person name="Jones J.D."/>
        </authorList>
    </citation>
    <scope>NUCLEOTIDE SEQUENCE</scope>
</reference>
<name>F0WFA6_9STRA</name>
<evidence type="ECO:0000313" key="1">
    <source>
        <dbReference type="EMBL" id="CCA19888.1"/>
    </source>
</evidence>
<organism evidence="1">
    <name type="scientific">Albugo laibachii Nc14</name>
    <dbReference type="NCBI Taxonomy" id="890382"/>
    <lineage>
        <taxon>Eukaryota</taxon>
        <taxon>Sar</taxon>
        <taxon>Stramenopiles</taxon>
        <taxon>Oomycota</taxon>
        <taxon>Peronosporomycetes</taxon>
        <taxon>Albuginales</taxon>
        <taxon>Albuginaceae</taxon>
        <taxon>Albugo</taxon>
    </lineage>
</organism>
<proteinExistence type="predicted"/>
<protein>
    <submittedName>
        <fullName evidence="1">AlNc14C81G5298 protein</fullName>
    </submittedName>
</protein>
<reference evidence="1" key="2">
    <citation type="submission" date="2011-02" db="EMBL/GenBank/DDBJ databases">
        <authorList>
            <person name="MacLean D."/>
        </authorList>
    </citation>
    <scope>NUCLEOTIDE SEQUENCE</scope>
</reference>
<dbReference type="AlphaFoldDB" id="F0WFA6"/>
<gene>
    <name evidence="1" type="primary">AlNc14C81G5298</name>
    <name evidence="1" type="ORF">ALNC14_060310</name>
</gene>